<dbReference type="OrthoDB" id="9795467at2"/>
<keyword evidence="3 4" id="KW-0732">Signal</keyword>
<sequence>MKRVVTIILCVFMMVSLIGCSNDTNETVVGENQEVNGEEVKEVVELEFWHALSGENGDMLQKLIDQFNDENQFIHINAYYQGHYRELFEKLNGAAQANTLPTITMIYNNRLTAYVMNDLAEDLGPYIYDSEKGIDPKIWNDIPLGLRNDGMWDGKHYSLPFNKGSYLMFYNVDALEAADLKVPTTWEELENAARVLSKDGNTGLVLNQSAGIDFSFWVEQAGGHIYDEELEIPTIDSEGVKIAYEFITGMIKEGIAHLAGEDNYITGPMSRGESFIGFASSSNLPRMEEACRETGVNWAVAELVRGKEKAALFSGTDIAMFNTSTQEQKDAAWEFIKFWYRTDITLEWGMKSGYIPLTYEGANHPEFKAYLENDPSKIPAIGQLSVAYQDPNGLNGYAIHSNMQTALEEIIAGVKTIDEALQTAQENATREMEEAKKNFAQ</sequence>
<dbReference type="EMBL" id="FMUS01000028">
    <property type="protein sequence ID" value="SCZ00917.1"/>
    <property type="molecule type" value="Genomic_DNA"/>
</dbReference>
<organism evidence="5 6">
    <name type="scientific">Alkaliphilus peptidifermentans DSM 18978</name>
    <dbReference type="NCBI Taxonomy" id="1120976"/>
    <lineage>
        <taxon>Bacteria</taxon>
        <taxon>Bacillati</taxon>
        <taxon>Bacillota</taxon>
        <taxon>Clostridia</taxon>
        <taxon>Peptostreptococcales</taxon>
        <taxon>Natronincolaceae</taxon>
        <taxon>Alkaliphilus</taxon>
    </lineage>
</organism>
<name>A0A1G5KJZ6_9FIRM</name>
<dbReference type="PROSITE" id="PS51257">
    <property type="entry name" value="PROKAR_LIPOPROTEIN"/>
    <property type="match status" value="1"/>
</dbReference>
<feature type="chain" id="PRO_5011579726" evidence="4">
    <location>
        <begin position="22"/>
        <end position="441"/>
    </location>
</feature>
<dbReference type="CDD" id="cd14748">
    <property type="entry name" value="PBP2_UgpB"/>
    <property type="match status" value="1"/>
</dbReference>
<evidence type="ECO:0000256" key="2">
    <source>
        <dbReference type="ARBA" id="ARBA00022448"/>
    </source>
</evidence>
<evidence type="ECO:0000256" key="3">
    <source>
        <dbReference type="ARBA" id="ARBA00022729"/>
    </source>
</evidence>
<proteinExistence type="inferred from homology"/>
<evidence type="ECO:0000313" key="6">
    <source>
        <dbReference type="Proteomes" id="UP000198636"/>
    </source>
</evidence>
<dbReference type="Proteomes" id="UP000198636">
    <property type="component" value="Unassembled WGS sequence"/>
</dbReference>
<reference evidence="5 6" key="1">
    <citation type="submission" date="2016-10" db="EMBL/GenBank/DDBJ databases">
        <authorList>
            <person name="de Groot N.N."/>
        </authorList>
    </citation>
    <scope>NUCLEOTIDE SEQUENCE [LARGE SCALE GENOMIC DNA]</scope>
    <source>
        <strain evidence="5 6">DSM 18978</strain>
    </source>
</reference>
<feature type="signal peptide" evidence="4">
    <location>
        <begin position="1"/>
        <end position="21"/>
    </location>
</feature>
<dbReference type="SUPFAM" id="SSF53850">
    <property type="entry name" value="Periplasmic binding protein-like II"/>
    <property type="match status" value="1"/>
</dbReference>
<comment type="similarity">
    <text evidence="1">Belongs to the bacterial solute-binding protein 1 family.</text>
</comment>
<dbReference type="Pfam" id="PF13416">
    <property type="entry name" value="SBP_bac_8"/>
    <property type="match status" value="1"/>
</dbReference>
<evidence type="ECO:0000313" key="5">
    <source>
        <dbReference type="EMBL" id="SCZ00917.1"/>
    </source>
</evidence>
<evidence type="ECO:0000256" key="1">
    <source>
        <dbReference type="ARBA" id="ARBA00008520"/>
    </source>
</evidence>
<gene>
    <name evidence="5" type="ORF">SAMN03080606_03540</name>
</gene>
<dbReference type="GO" id="GO:0015768">
    <property type="term" value="P:maltose transport"/>
    <property type="evidence" value="ECO:0007669"/>
    <property type="project" value="TreeGrafter"/>
</dbReference>
<dbReference type="Gene3D" id="3.40.190.10">
    <property type="entry name" value="Periplasmic binding protein-like II"/>
    <property type="match status" value="2"/>
</dbReference>
<dbReference type="AlphaFoldDB" id="A0A1G5KJZ6"/>
<keyword evidence="2" id="KW-0813">Transport</keyword>
<dbReference type="RefSeq" id="WP_091546202.1">
    <property type="nucleotide sequence ID" value="NZ_FMUS01000028.1"/>
</dbReference>
<evidence type="ECO:0000256" key="4">
    <source>
        <dbReference type="SAM" id="SignalP"/>
    </source>
</evidence>
<dbReference type="GO" id="GO:1901982">
    <property type="term" value="F:maltose binding"/>
    <property type="evidence" value="ECO:0007669"/>
    <property type="project" value="TreeGrafter"/>
</dbReference>
<dbReference type="STRING" id="1120976.SAMN03080606_03540"/>
<dbReference type="PANTHER" id="PTHR30061">
    <property type="entry name" value="MALTOSE-BINDING PERIPLASMIC PROTEIN"/>
    <property type="match status" value="1"/>
</dbReference>
<keyword evidence="6" id="KW-1185">Reference proteome</keyword>
<dbReference type="PANTHER" id="PTHR30061:SF50">
    <property type="entry name" value="MALTOSE_MALTODEXTRIN-BINDING PERIPLASMIC PROTEIN"/>
    <property type="match status" value="1"/>
</dbReference>
<protein>
    <submittedName>
        <fullName evidence="5">Carbohydrate ABC transporter substrate-binding protein, CUT1 family (TC 3.A.1.1.-)</fullName>
    </submittedName>
</protein>
<dbReference type="InterPro" id="IPR006059">
    <property type="entry name" value="SBP"/>
</dbReference>
<accession>A0A1G5KJZ6</accession>
<dbReference type="GO" id="GO:0055052">
    <property type="term" value="C:ATP-binding cassette (ABC) transporter complex, substrate-binding subunit-containing"/>
    <property type="evidence" value="ECO:0007669"/>
    <property type="project" value="TreeGrafter"/>
</dbReference>
<dbReference type="GO" id="GO:0042956">
    <property type="term" value="P:maltodextrin transmembrane transport"/>
    <property type="evidence" value="ECO:0007669"/>
    <property type="project" value="TreeGrafter"/>
</dbReference>